<gene>
    <name evidence="8" type="ORF">Atai01_49930</name>
</gene>
<reference evidence="8" key="1">
    <citation type="submission" date="2023-03" db="EMBL/GenBank/DDBJ databases">
        <title>Amycolatopsis taiwanensis NBRC 103393.</title>
        <authorList>
            <person name="Ichikawa N."/>
            <person name="Sato H."/>
            <person name="Tonouchi N."/>
        </authorList>
    </citation>
    <scope>NUCLEOTIDE SEQUENCE</scope>
    <source>
        <strain evidence="8">NBRC 103393</strain>
    </source>
</reference>
<feature type="transmembrane region" description="Helical" evidence="7">
    <location>
        <begin position="72"/>
        <end position="93"/>
    </location>
</feature>
<dbReference type="GO" id="GO:0005886">
    <property type="term" value="C:plasma membrane"/>
    <property type="evidence" value="ECO:0007669"/>
    <property type="project" value="UniProtKB-SubCell"/>
</dbReference>
<dbReference type="Proteomes" id="UP001165136">
    <property type="component" value="Unassembled WGS sequence"/>
</dbReference>
<dbReference type="GO" id="GO:0042970">
    <property type="term" value="F:homoserine transmembrane transporter activity"/>
    <property type="evidence" value="ECO:0007669"/>
    <property type="project" value="TreeGrafter"/>
</dbReference>
<dbReference type="AlphaFoldDB" id="A0A9W6R2L1"/>
<feature type="transmembrane region" description="Helical" evidence="7">
    <location>
        <begin position="12"/>
        <end position="34"/>
    </location>
</feature>
<feature type="compositionally biased region" description="Low complexity" evidence="6">
    <location>
        <begin position="117"/>
        <end position="127"/>
    </location>
</feature>
<evidence type="ECO:0000313" key="8">
    <source>
        <dbReference type="EMBL" id="GLY68374.1"/>
    </source>
</evidence>
<organism evidence="8 9">
    <name type="scientific">Amycolatopsis taiwanensis</name>
    <dbReference type="NCBI Taxonomy" id="342230"/>
    <lineage>
        <taxon>Bacteria</taxon>
        <taxon>Bacillati</taxon>
        <taxon>Actinomycetota</taxon>
        <taxon>Actinomycetes</taxon>
        <taxon>Pseudonocardiales</taxon>
        <taxon>Pseudonocardiaceae</taxon>
        <taxon>Amycolatopsis</taxon>
    </lineage>
</organism>
<dbReference type="PANTHER" id="PTHR30086:SF14">
    <property type="entry name" value="HOMOSERINE_HOMOSERINE LACTONE EFFLUX PROTEIN"/>
    <property type="match status" value="1"/>
</dbReference>
<keyword evidence="3 7" id="KW-0812">Transmembrane</keyword>
<evidence type="ECO:0000256" key="7">
    <source>
        <dbReference type="SAM" id="Phobius"/>
    </source>
</evidence>
<evidence type="ECO:0000256" key="3">
    <source>
        <dbReference type="ARBA" id="ARBA00022692"/>
    </source>
</evidence>
<evidence type="ECO:0000256" key="6">
    <source>
        <dbReference type="SAM" id="MobiDB-lite"/>
    </source>
</evidence>
<evidence type="ECO:0000256" key="4">
    <source>
        <dbReference type="ARBA" id="ARBA00022989"/>
    </source>
</evidence>
<feature type="transmembrane region" description="Helical" evidence="7">
    <location>
        <begin position="46"/>
        <end position="66"/>
    </location>
</feature>
<evidence type="ECO:0000256" key="5">
    <source>
        <dbReference type="ARBA" id="ARBA00023136"/>
    </source>
</evidence>
<evidence type="ECO:0000256" key="1">
    <source>
        <dbReference type="ARBA" id="ARBA00004651"/>
    </source>
</evidence>
<keyword evidence="4 7" id="KW-1133">Transmembrane helix</keyword>
<dbReference type="PANTHER" id="PTHR30086">
    <property type="entry name" value="ARGININE EXPORTER PROTEIN ARGO"/>
    <property type="match status" value="1"/>
</dbReference>
<evidence type="ECO:0000256" key="2">
    <source>
        <dbReference type="ARBA" id="ARBA00022475"/>
    </source>
</evidence>
<proteinExistence type="predicted"/>
<keyword evidence="2" id="KW-1003">Cell membrane</keyword>
<comment type="subcellular location">
    <subcellularLocation>
        <location evidence="1">Cell membrane</location>
        <topology evidence="1">Multi-pass membrane protein</topology>
    </subcellularLocation>
</comment>
<dbReference type="Pfam" id="PF01810">
    <property type="entry name" value="LysE"/>
    <property type="match status" value="1"/>
</dbReference>
<keyword evidence="5 7" id="KW-0472">Membrane</keyword>
<feature type="region of interest" description="Disordered" evidence="6">
    <location>
        <begin position="105"/>
        <end position="127"/>
    </location>
</feature>
<comment type="caution">
    <text evidence="8">The sequence shown here is derived from an EMBL/GenBank/DDBJ whole genome shotgun (WGS) entry which is preliminary data.</text>
</comment>
<keyword evidence="9" id="KW-1185">Reference proteome</keyword>
<sequence length="127" mass="12774">MAQRASVGKIGIMNLGFVLTSLAIIATPGTGAILTIAAGLRAGRRASVVTAFGCTLGIVPHLLAAITGTAALLSAGAVAFDVLKFAGVAYLLYMAWITWRDTGSSPCTTNPRARLGAPSATPSSPTS</sequence>
<accession>A0A9W6R2L1</accession>
<protein>
    <recommendedName>
        <fullName evidence="10">Lysine transporter LysE</fullName>
    </recommendedName>
</protein>
<evidence type="ECO:0008006" key="10">
    <source>
        <dbReference type="Google" id="ProtNLM"/>
    </source>
</evidence>
<evidence type="ECO:0000313" key="9">
    <source>
        <dbReference type="Proteomes" id="UP001165136"/>
    </source>
</evidence>
<name>A0A9W6R2L1_9PSEU</name>
<dbReference type="InterPro" id="IPR001123">
    <property type="entry name" value="LeuE-type"/>
</dbReference>
<dbReference type="EMBL" id="BSTI01000011">
    <property type="protein sequence ID" value="GLY68374.1"/>
    <property type="molecule type" value="Genomic_DNA"/>
</dbReference>